<feature type="domain" description="ABC transmembrane type-1" evidence="12">
    <location>
        <begin position="153"/>
        <end position="362"/>
    </location>
</feature>
<dbReference type="SUPFAM" id="SSF161098">
    <property type="entry name" value="MetI-like"/>
    <property type="match status" value="1"/>
</dbReference>
<dbReference type="PROSITE" id="PS50928">
    <property type="entry name" value="ABC_TM1"/>
    <property type="match status" value="1"/>
</dbReference>
<comment type="similarity">
    <text evidence="3 10">Belongs to the binding-protein-dependent transport system permease family. CysTW subfamily.</text>
</comment>
<feature type="transmembrane region" description="Helical" evidence="10">
    <location>
        <begin position="224"/>
        <end position="241"/>
    </location>
</feature>
<dbReference type="PANTHER" id="PTHR42922:SF1">
    <property type="entry name" value="PHOSPHATE TRANSPORT SYSTEM PERMEASE PROTEIN PSTA"/>
    <property type="match status" value="1"/>
</dbReference>
<dbReference type="InterPro" id="IPR035906">
    <property type="entry name" value="MetI-like_sf"/>
</dbReference>
<feature type="region of interest" description="Disordered" evidence="11">
    <location>
        <begin position="1"/>
        <end position="37"/>
    </location>
</feature>
<dbReference type="PANTHER" id="PTHR42922">
    <property type="entry name" value="PHOSPHATE TRANSPORT SYSTEM PERMEASE PROTEIN PSTA"/>
    <property type="match status" value="1"/>
</dbReference>
<feature type="transmembrane region" description="Helical" evidence="10">
    <location>
        <begin position="273"/>
        <end position="294"/>
    </location>
</feature>
<dbReference type="Gene3D" id="1.10.3720.10">
    <property type="entry name" value="MetI-like"/>
    <property type="match status" value="1"/>
</dbReference>
<feature type="transmembrane region" description="Helical" evidence="10">
    <location>
        <begin position="157"/>
        <end position="179"/>
    </location>
</feature>
<comment type="caution">
    <text evidence="13">The sequence shown here is derived from an EMBL/GenBank/DDBJ whole genome shotgun (WGS) entry which is preliminary data.</text>
</comment>
<organism evidence="13 14">
    <name type="scientific">Sporichthya brevicatena</name>
    <dbReference type="NCBI Taxonomy" id="171442"/>
    <lineage>
        <taxon>Bacteria</taxon>
        <taxon>Bacillati</taxon>
        <taxon>Actinomycetota</taxon>
        <taxon>Actinomycetes</taxon>
        <taxon>Sporichthyales</taxon>
        <taxon>Sporichthyaceae</taxon>
        <taxon>Sporichthya</taxon>
    </lineage>
</organism>
<evidence type="ECO:0000256" key="2">
    <source>
        <dbReference type="ARBA" id="ARBA00004651"/>
    </source>
</evidence>
<evidence type="ECO:0000256" key="7">
    <source>
        <dbReference type="ARBA" id="ARBA00022692"/>
    </source>
</evidence>
<feature type="transmembrane region" description="Helical" evidence="10">
    <location>
        <begin position="344"/>
        <end position="366"/>
    </location>
</feature>
<keyword evidence="14" id="KW-1185">Reference proteome</keyword>
<evidence type="ECO:0000256" key="3">
    <source>
        <dbReference type="ARBA" id="ARBA00007069"/>
    </source>
</evidence>
<evidence type="ECO:0000313" key="14">
    <source>
        <dbReference type="Proteomes" id="UP001500957"/>
    </source>
</evidence>
<feature type="transmembrane region" description="Helical" evidence="10">
    <location>
        <begin position="98"/>
        <end position="120"/>
    </location>
</feature>
<dbReference type="InterPro" id="IPR005672">
    <property type="entry name" value="Phosphate_PstA"/>
</dbReference>
<name>A0ABN1GHF4_9ACTN</name>
<keyword evidence="7 10" id="KW-0812">Transmembrane</keyword>
<evidence type="ECO:0000256" key="11">
    <source>
        <dbReference type="SAM" id="MobiDB-lite"/>
    </source>
</evidence>
<accession>A0ABN1GHF4</accession>
<keyword evidence="8 10" id="KW-1133">Transmembrane helix</keyword>
<reference evidence="13 14" key="1">
    <citation type="journal article" date="2019" name="Int. J. Syst. Evol. Microbiol.">
        <title>The Global Catalogue of Microorganisms (GCM) 10K type strain sequencing project: providing services to taxonomists for standard genome sequencing and annotation.</title>
        <authorList>
            <consortium name="The Broad Institute Genomics Platform"/>
            <consortium name="The Broad Institute Genome Sequencing Center for Infectious Disease"/>
            <person name="Wu L."/>
            <person name="Ma J."/>
        </authorList>
    </citation>
    <scope>NUCLEOTIDE SEQUENCE [LARGE SCALE GENOMIC DNA]</scope>
    <source>
        <strain evidence="13 14">JCM 10671</strain>
    </source>
</reference>
<feature type="transmembrane region" description="Helical" evidence="10">
    <location>
        <begin position="68"/>
        <end position="86"/>
    </location>
</feature>
<evidence type="ECO:0000256" key="1">
    <source>
        <dbReference type="ARBA" id="ARBA00003510"/>
    </source>
</evidence>
<evidence type="ECO:0000256" key="5">
    <source>
        <dbReference type="ARBA" id="ARBA00022475"/>
    </source>
</evidence>
<feature type="compositionally biased region" description="Low complexity" evidence="11">
    <location>
        <begin position="1"/>
        <end position="22"/>
    </location>
</feature>
<dbReference type="NCBIfam" id="TIGR00974">
    <property type="entry name" value="3a0107s02c"/>
    <property type="match status" value="1"/>
</dbReference>
<sequence>MTTTLLPPVPIPVATAPTEPTEPTTPTPPAGPGRSITGQRLPRAAGWAVPAGFAAGGAAALPSGVSPGLVVLAVLVSSAAFLYAWSRSVEGPRYALDRLVTAVVTSAFGLALIPLASVGWTVAKNGSDRFDGAFFTDSMRGVVGAGGGAAHAVQGTLIITALACLISIPIGLLAAVYLVEYGRGDRLSKALTFFVDVMTGIPSIVAGLFAYSLFAMIVGPGVRMGIVGAVALSVLMIPVVVRTTEEMLKIVPNELREASLALGVPPWRTILKVVLPTALGGIAAGVTLAIARIVGETAPLLITVGITTGVNLNPFDERMATLPVFAYTQYANPGVNREAYLDRAWTAALILILIVLTLNLLGRLIARVFAPKTP</sequence>
<keyword evidence="4" id="KW-0813">Transport</keyword>
<gene>
    <name evidence="13" type="primary">pstA</name>
    <name evidence="13" type="ORF">GCM10009547_11870</name>
</gene>
<evidence type="ECO:0000259" key="12">
    <source>
        <dbReference type="PROSITE" id="PS50928"/>
    </source>
</evidence>
<dbReference type="Proteomes" id="UP001500957">
    <property type="component" value="Unassembled WGS sequence"/>
</dbReference>
<evidence type="ECO:0000313" key="13">
    <source>
        <dbReference type="EMBL" id="GAA0611452.1"/>
    </source>
</evidence>
<feature type="transmembrane region" description="Helical" evidence="10">
    <location>
        <begin position="191"/>
        <end position="218"/>
    </location>
</feature>
<keyword evidence="6" id="KW-0592">Phosphate transport</keyword>
<dbReference type="RefSeq" id="WP_425566069.1">
    <property type="nucleotide sequence ID" value="NZ_BAAAHE010000008.1"/>
</dbReference>
<comment type="function">
    <text evidence="1">Part of the binding-protein-dependent transport system for phosphate; probably responsible for the translocation of the substrate across the membrane.</text>
</comment>
<dbReference type="Pfam" id="PF00528">
    <property type="entry name" value="BPD_transp_1"/>
    <property type="match status" value="1"/>
</dbReference>
<dbReference type="CDD" id="cd06261">
    <property type="entry name" value="TM_PBP2"/>
    <property type="match status" value="1"/>
</dbReference>
<evidence type="ECO:0000256" key="8">
    <source>
        <dbReference type="ARBA" id="ARBA00022989"/>
    </source>
</evidence>
<dbReference type="InterPro" id="IPR051408">
    <property type="entry name" value="Phosphate_transprt_permease"/>
</dbReference>
<evidence type="ECO:0000256" key="10">
    <source>
        <dbReference type="RuleBase" id="RU363043"/>
    </source>
</evidence>
<evidence type="ECO:0000256" key="9">
    <source>
        <dbReference type="ARBA" id="ARBA00023136"/>
    </source>
</evidence>
<evidence type="ECO:0000256" key="4">
    <source>
        <dbReference type="ARBA" id="ARBA00022448"/>
    </source>
</evidence>
<proteinExistence type="inferred from homology"/>
<keyword evidence="9 10" id="KW-0472">Membrane</keyword>
<protein>
    <recommendedName>
        <fullName evidence="10">Phosphate transport system permease protein PstA</fullName>
    </recommendedName>
</protein>
<evidence type="ECO:0000256" key="6">
    <source>
        <dbReference type="ARBA" id="ARBA00022592"/>
    </source>
</evidence>
<dbReference type="EMBL" id="BAAAHE010000008">
    <property type="protein sequence ID" value="GAA0611452.1"/>
    <property type="molecule type" value="Genomic_DNA"/>
</dbReference>
<keyword evidence="5 10" id="KW-1003">Cell membrane</keyword>
<dbReference type="InterPro" id="IPR000515">
    <property type="entry name" value="MetI-like"/>
</dbReference>
<comment type="subcellular location">
    <subcellularLocation>
        <location evidence="2 10">Cell membrane</location>
        <topology evidence="2 10">Multi-pass membrane protein</topology>
    </subcellularLocation>
</comment>